<evidence type="ECO:0000313" key="4">
    <source>
        <dbReference type="EMBL" id="MCD9872115.1"/>
    </source>
</evidence>
<feature type="region of interest" description="Disordered" evidence="1">
    <location>
        <begin position="109"/>
        <end position="146"/>
    </location>
</feature>
<organism evidence="4 5">
    <name type="scientific">Streptomyces guryensis</name>
    <dbReference type="NCBI Taxonomy" id="2886947"/>
    <lineage>
        <taxon>Bacteria</taxon>
        <taxon>Bacillati</taxon>
        <taxon>Actinomycetota</taxon>
        <taxon>Actinomycetes</taxon>
        <taxon>Kitasatosporales</taxon>
        <taxon>Streptomycetaceae</taxon>
        <taxon>Streptomyces</taxon>
    </lineage>
</organism>
<evidence type="ECO:0000256" key="1">
    <source>
        <dbReference type="SAM" id="MobiDB-lite"/>
    </source>
</evidence>
<keyword evidence="2" id="KW-0812">Transmembrane</keyword>
<evidence type="ECO:0000256" key="2">
    <source>
        <dbReference type="SAM" id="Phobius"/>
    </source>
</evidence>
<keyword evidence="2" id="KW-0472">Membrane</keyword>
<reference evidence="4" key="1">
    <citation type="submission" date="2021-12" db="EMBL/GenBank/DDBJ databases">
        <authorList>
            <person name="Lee J.-H."/>
            <person name="Kim S.-B."/>
        </authorList>
    </citation>
    <scope>NUCLEOTIDE SEQUENCE</scope>
    <source>
        <strain evidence="4">NR30</strain>
    </source>
</reference>
<protein>
    <recommendedName>
        <fullName evidence="6">Secreted protein</fullName>
    </recommendedName>
</protein>
<comment type="caution">
    <text evidence="4">The sequence shown here is derived from an EMBL/GenBank/DDBJ whole genome shotgun (WGS) entry which is preliminary data.</text>
</comment>
<feature type="transmembrane region" description="Helical" evidence="2">
    <location>
        <begin position="166"/>
        <end position="185"/>
    </location>
</feature>
<sequence>MGSLRLTLCTGVLAVCALTPPVYAAGEGGAGISVSPSSPAPGADVTLRVTGCSAKTASAASRAFVADVRLATADGGLAGGTRVRASAEPGSYDVKVACAGSMITSKITVVSQSQSPPTSQSGRQSQSQPVSHVPASPVAPVHAGGGGTAHFATVDVREAGPGTGQAVTGLVLVGAAAAAVAVLSARRSRGTD</sequence>
<feature type="signal peptide" evidence="3">
    <location>
        <begin position="1"/>
        <end position="24"/>
    </location>
</feature>
<dbReference type="AlphaFoldDB" id="A0A9Q3Z7B6"/>
<dbReference type="RefSeq" id="WP_232646008.1">
    <property type="nucleotide sequence ID" value="NZ_JAJSBI010000001.1"/>
</dbReference>
<dbReference type="Proteomes" id="UP001108029">
    <property type="component" value="Unassembled WGS sequence"/>
</dbReference>
<feature type="compositionally biased region" description="Low complexity" evidence="1">
    <location>
        <begin position="109"/>
        <end position="142"/>
    </location>
</feature>
<proteinExistence type="predicted"/>
<accession>A0A9Q3Z7B6</accession>
<evidence type="ECO:0008006" key="6">
    <source>
        <dbReference type="Google" id="ProtNLM"/>
    </source>
</evidence>
<feature type="chain" id="PRO_5040173169" description="Secreted protein" evidence="3">
    <location>
        <begin position="25"/>
        <end position="192"/>
    </location>
</feature>
<dbReference type="EMBL" id="JAJSBI010000001">
    <property type="protein sequence ID" value="MCD9872115.1"/>
    <property type="molecule type" value="Genomic_DNA"/>
</dbReference>
<name>A0A9Q3Z7B6_9ACTN</name>
<keyword evidence="2" id="KW-1133">Transmembrane helix</keyword>
<evidence type="ECO:0000256" key="3">
    <source>
        <dbReference type="SAM" id="SignalP"/>
    </source>
</evidence>
<gene>
    <name evidence="4" type="ORF">LJ657_00110</name>
</gene>
<evidence type="ECO:0000313" key="5">
    <source>
        <dbReference type="Proteomes" id="UP001108029"/>
    </source>
</evidence>
<keyword evidence="3" id="KW-0732">Signal</keyword>
<keyword evidence="5" id="KW-1185">Reference proteome</keyword>